<proteinExistence type="predicted"/>
<dbReference type="SUPFAM" id="SSF90123">
    <property type="entry name" value="ABC transporter transmembrane region"/>
    <property type="match status" value="1"/>
</dbReference>
<evidence type="ECO:0000256" key="4">
    <source>
        <dbReference type="ARBA" id="ARBA00023136"/>
    </source>
</evidence>
<dbReference type="PROSITE" id="PS50929">
    <property type="entry name" value="ABC_TM1F"/>
    <property type="match status" value="1"/>
</dbReference>
<dbReference type="InterPro" id="IPR039421">
    <property type="entry name" value="Type_1_exporter"/>
</dbReference>
<keyword evidence="2 5" id="KW-0812">Transmembrane</keyword>
<dbReference type="Pfam" id="PF00664">
    <property type="entry name" value="ABC_membrane"/>
    <property type="match status" value="1"/>
</dbReference>
<dbReference type="Proteomes" id="UP000095558">
    <property type="component" value="Unassembled WGS sequence"/>
</dbReference>
<dbReference type="GO" id="GO:0005524">
    <property type="term" value="F:ATP binding"/>
    <property type="evidence" value="ECO:0007669"/>
    <property type="project" value="InterPro"/>
</dbReference>
<dbReference type="InterPro" id="IPR011527">
    <property type="entry name" value="ABC1_TM_dom"/>
</dbReference>
<feature type="transmembrane region" description="Helical" evidence="5">
    <location>
        <begin position="68"/>
        <end position="92"/>
    </location>
</feature>
<dbReference type="EC" id="3.6.3.-" evidence="7"/>
<organism evidence="7 8">
    <name type="scientific">Clostridium disporicum</name>
    <dbReference type="NCBI Taxonomy" id="84024"/>
    <lineage>
        <taxon>Bacteria</taxon>
        <taxon>Bacillati</taxon>
        <taxon>Bacillota</taxon>
        <taxon>Clostridia</taxon>
        <taxon>Eubacteriales</taxon>
        <taxon>Clostridiaceae</taxon>
        <taxon>Clostridium</taxon>
    </lineage>
</organism>
<dbReference type="GO" id="GO:0016787">
    <property type="term" value="F:hydrolase activity"/>
    <property type="evidence" value="ECO:0007669"/>
    <property type="project" value="UniProtKB-KW"/>
</dbReference>
<evidence type="ECO:0000259" key="6">
    <source>
        <dbReference type="PROSITE" id="PS50929"/>
    </source>
</evidence>
<reference evidence="7 8" key="1">
    <citation type="submission" date="2015-09" db="EMBL/GenBank/DDBJ databases">
        <authorList>
            <consortium name="Pathogen Informatics"/>
        </authorList>
    </citation>
    <scope>NUCLEOTIDE SEQUENCE [LARGE SCALE GENOMIC DNA]</scope>
    <source>
        <strain evidence="7 8">2789STDY5834855</strain>
    </source>
</reference>
<keyword evidence="3 5" id="KW-1133">Transmembrane helix</keyword>
<keyword evidence="4 5" id="KW-0472">Membrane</keyword>
<name>A0A174BDH1_9CLOT</name>
<evidence type="ECO:0000256" key="5">
    <source>
        <dbReference type="SAM" id="Phobius"/>
    </source>
</evidence>
<comment type="subcellular location">
    <subcellularLocation>
        <location evidence="1">Cell membrane</location>
        <topology evidence="1">Multi-pass membrane protein</topology>
    </subcellularLocation>
</comment>
<dbReference type="GO" id="GO:0005886">
    <property type="term" value="C:plasma membrane"/>
    <property type="evidence" value="ECO:0007669"/>
    <property type="project" value="UniProtKB-SubCell"/>
</dbReference>
<sequence length="140" mass="15263">MNRNKSKNSEKSLSKLITYCKKYIPVIIIALTSAVIGTILTIIGPDKLSEMTDIITAGIMTSIDLDKIASIGLTLVAIYVISAILTFAQGYIMATITQKVSKNLRSDISKKINKLPMSYYNNNTTGDLLSRVTNDVDTIG</sequence>
<dbReference type="GO" id="GO:0015421">
    <property type="term" value="F:ABC-type oligopeptide transporter activity"/>
    <property type="evidence" value="ECO:0007669"/>
    <property type="project" value="TreeGrafter"/>
</dbReference>
<evidence type="ECO:0000313" key="7">
    <source>
        <dbReference type="EMBL" id="CUN98694.1"/>
    </source>
</evidence>
<dbReference type="PANTHER" id="PTHR43394">
    <property type="entry name" value="ATP-DEPENDENT PERMEASE MDL1, MITOCHONDRIAL"/>
    <property type="match status" value="1"/>
</dbReference>
<dbReference type="EMBL" id="CYZV01000010">
    <property type="protein sequence ID" value="CUN98694.1"/>
    <property type="molecule type" value="Genomic_DNA"/>
</dbReference>
<evidence type="ECO:0000256" key="1">
    <source>
        <dbReference type="ARBA" id="ARBA00004651"/>
    </source>
</evidence>
<protein>
    <submittedName>
        <fullName evidence="7">ABC transporter</fullName>
        <ecNumber evidence="7">3.6.3.-</ecNumber>
    </submittedName>
</protein>
<evidence type="ECO:0000256" key="2">
    <source>
        <dbReference type="ARBA" id="ARBA00022692"/>
    </source>
</evidence>
<dbReference type="Gene3D" id="1.20.1560.10">
    <property type="entry name" value="ABC transporter type 1, transmembrane domain"/>
    <property type="match status" value="1"/>
</dbReference>
<keyword evidence="7" id="KW-0378">Hydrolase</keyword>
<feature type="domain" description="ABC transmembrane type-1" evidence="6">
    <location>
        <begin position="28"/>
        <end position="140"/>
    </location>
</feature>
<gene>
    <name evidence="7" type="primary">bmrA</name>
    <name evidence="7" type="ORF">ERS852470_01172</name>
</gene>
<accession>A0A174BDH1</accession>
<evidence type="ECO:0000256" key="3">
    <source>
        <dbReference type="ARBA" id="ARBA00022989"/>
    </source>
</evidence>
<evidence type="ECO:0000313" key="8">
    <source>
        <dbReference type="Proteomes" id="UP000095558"/>
    </source>
</evidence>
<dbReference type="AlphaFoldDB" id="A0A174BDH1"/>
<dbReference type="PANTHER" id="PTHR43394:SF1">
    <property type="entry name" value="ATP-BINDING CASSETTE SUB-FAMILY B MEMBER 10, MITOCHONDRIAL"/>
    <property type="match status" value="1"/>
</dbReference>
<feature type="transmembrane region" description="Helical" evidence="5">
    <location>
        <begin position="23"/>
        <end position="43"/>
    </location>
</feature>
<dbReference type="InterPro" id="IPR036640">
    <property type="entry name" value="ABC1_TM_sf"/>
</dbReference>